<evidence type="ECO:0000313" key="2">
    <source>
        <dbReference type="Proteomes" id="UP000759103"/>
    </source>
</evidence>
<organism evidence="1 2">
    <name type="scientific">Sphingomonas citri</name>
    <dbReference type="NCBI Taxonomy" id="2862499"/>
    <lineage>
        <taxon>Bacteria</taxon>
        <taxon>Pseudomonadati</taxon>
        <taxon>Pseudomonadota</taxon>
        <taxon>Alphaproteobacteria</taxon>
        <taxon>Sphingomonadales</taxon>
        <taxon>Sphingomonadaceae</taxon>
        <taxon>Sphingomonas</taxon>
    </lineage>
</organism>
<evidence type="ECO:0008006" key="3">
    <source>
        <dbReference type="Google" id="ProtNLM"/>
    </source>
</evidence>
<gene>
    <name evidence="1" type="ORF">KZ820_19255</name>
</gene>
<reference evidence="1 2" key="1">
    <citation type="submission" date="2021-07" db="EMBL/GenBank/DDBJ databases">
        <title>Sphingomonas sp.</title>
        <authorList>
            <person name="Feng G."/>
            <person name="Li J."/>
            <person name="Pan M."/>
        </authorList>
    </citation>
    <scope>NUCLEOTIDE SEQUENCE [LARGE SCALE GENOMIC DNA]</scope>
    <source>
        <strain evidence="1 2">RRHST34</strain>
    </source>
</reference>
<dbReference type="Proteomes" id="UP000759103">
    <property type="component" value="Unassembled WGS sequence"/>
</dbReference>
<proteinExistence type="predicted"/>
<evidence type="ECO:0000313" key="1">
    <source>
        <dbReference type="EMBL" id="MBW6532886.1"/>
    </source>
</evidence>
<sequence>MGVSQPTAAKIVQRLKTLSLVENRPYRALSLTEDGRSLAARSRERHQAVADCCQLWGLMQTPWRSTRKEWSITSAIRL</sequence>
<protein>
    <recommendedName>
        <fullName evidence="3">HTH marR-type domain-containing protein</fullName>
    </recommendedName>
</protein>
<dbReference type="InterPro" id="IPR036390">
    <property type="entry name" value="WH_DNA-bd_sf"/>
</dbReference>
<dbReference type="Gene3D" id="1.10.10.10">
    <property type="entry name" value="Winged helix-like DNA-binding domain superfamily/Winged helix DNA-binding domain"/>
    <property type="match status" value="1"/>
</dbReference>
<dbReference type="EMBL" id="JAHXZN010000011">
    <property type="protein sequence ID" value="MBW6532886.1"/>
    <property type="molecule type" value="Genomic_DNA"/>
</dbReference>
<dbReference type="SUPFAM" id="SSF46785">
    <property type="entry name" value="Winged helix' DNA-binding domain"/>
    <property type="match status" value="1"/>
</dbReference>
<comment type="caution">
    <text evidence="1">The sequence shown here is derived from an EMBL/GenBank/DDBJ whole genome shotgun (WGS) entry which is preliminary data.</text>
</comment>
<dbReference type="InterPro" id="IPR036388">
    <property type="entry name" value="WH-like_DNA-bd_sf"/>
</dbReference>
<accession>A0ABS7BTF7</accession>
<name>A0ABS7BTF7_9SPHN</name>
<keyword evidence="2" id="KW-1185">Reference proteome</keyword>